<feature type="region of interest" description="Disordered" evidence="1">
    <location>
        <begin position="138"/>
        <end position="176"/>
    </location>
</feature>
<protein>
    <submittedName>
        <fullName evidence="2">Meiotically up-regulated gene protein</fullName>
    </submittedName>
</protein>
<dbReference type="SUPFAM" id="SSF54928">
    <property type="entry name" value="RNA-binding domain, RBD"/>
    <property type="match status" value="1"/>
</dbReference>
<evidence type="ECO:0000256" key="1">
    <source>
        <dbReference type="SAM" id="MobiDB-lite"/>
    </source>
</evidence>
<dbReference type="GO" id="GO:0003676">
    <property type="term" value="F:nucleic acid binding"/>
    <property type="evidence" value="ECO:0007669"/>
    <property type="project" value="InterPro"/>
</dbReference>
<dbReference type="GeneID" id="24108526"/>
<proteinExistence type="predicted"/>
<dbReference type="RefSeq" id="XP_012189247.1">
    <property type="nucleotide sequence ID" value="XM_012333857.1"/>
</dbReference>
<dbReference type="Gene3D" id="3.30.70.330">
    <property type="match status" value="1"/>
</dbReference>
<dbReference type="STRING" id="1305764.R9PC52"/>
<dbReference type="Proteomes" id="UP000014071">
    <property type="component" value="Unassembled WGS sequence"/>
</dbReference>
<dbReference type="AlphaFoldDB" id="R9PC52"/>
<keyword evidence="3" id="KW-1185">Reference proteome</keyword>
<feature type="region of interest" description="Disordered" evidence="1">
    <location>
        <begin position="223"/>
        <end position="266"/>
    </location>
</feature>
<name>R9PC52_PSEHS</name>
<accession>R9PC52</accession>
<dbReference type="InterPro" id="IPR035979">
    <property type="entry name" value="RBD_domain_sf"/>
</dbReference>
<evidence type="ECO:0000313" key="2">
    <source>
        <dbReference type="EMBL" id="GAC95660.1"/>
    </source>
</evidence>
<dbReference type="InterPro" id="IPR012677">
    <property type="entry name" value="Nucleotide-bd_a/b_plait_sf"/>
</dbReference>
<gene>
    <name evidence="2" type="ORF">PHSY_003236</name>
</gene>
<sequence>MGPCLRYVQPPFHLLMSQQGPQLSGLQAPEPDRDTALLLDGLDTTVLTSPSMFRALTEPFGHIVDIRNGEQRHSPWCSGRALVKYCCSSSARLAQLSLHGLVVGAGRISATLAQPRSSASLGQHDSVKCPVDYTNPSSLAATPGTGPGGCNRGDSMPPPLQSHRVTPRQLDDTLPSNKSTHITAQRAFDSVSAAVVPWQTNATSGTCDDADLVDRVSFCRSAYSSDSPPSKRCSDPDRPEFLSFHLQRTLPRPIGDERRRSIRTTK</sequence>
<dbReference type="EMBL" id="DF238795">
    <property type="protein sequence ID" value="GAC95660.1"/>
    <property type="molecule type" value="Genomic_DNA"/>
</dbReference>
<reference evidence="3" key="1">
    <citation type="journal article" date="2013" name="Genome Announc.">
        <title>Draft genome sequence of the basidiomycetous yeast-like fungus Pseudozyma hubeiensis SY62, which produces an abundant amount of the biosurfactant mannosylerythritol lipids.</title>
        <authorList>
            <person name="Konishi M."/>
            <person name="Hatada Y."/>
            <person name="Horiuchi J."/>
        </authorList>
    </citation>
    <scope>NUCLEOTIDE SEQUENCE [LARGE SCALE GENOMIC DNA]</scope>
    <source>
        <strain evidence="3">SY62</strain>
    </source>
</reference>
<organism evidence="2 3">
    <name type="scientific">Pseudozyma hubeiensis (strain SY62)</name>
    <name type="common">Yeast</name>
    <dbReference type="NCBI Taxonomy" id="1305764"/>
    <lineage>
        <taxon>Eukaryota</taxon>
        <taxon>Fungi</taxon>
        <taxon>Dikarya</taxon>
        <taxon>Basidiomycota</taxon>
        <taxon>Ustilaginomycotina</taxon>
        <taxon>Ustilaginomycetes</taxon>
        <taxon>Ustilaginales</taxon>
        <taxon>Ustilaginaceae</taxon>
        <taxon>Pseudozyma</taxon>
    </lineage>
</organism>
<evidence type="ECO:0000313" key="3">
    <source>
        <dbReference type="Proteomes" id="UP000014071"/>
    </source>
</evidence>
<dbReference type="HOGENOM" id="CLU_1046345_0_0_1"/>